<reference evidence="2 3" key="1">
    <citation type="journal article" date="2024" name="J Genomics">
        <title>Draft genome sequencing and assembly of Favolaschia claudopus CIRM-BRFM 2984 isolated from oak limbs.</title>
        <authorList>
            <person name="Navarro D."/>
            <person name="Drula E."/>
            <person name="Chaduli D."/>
            <person name="Cazenave R."/>
            <person name="Ahrendt S."/>
            <person name="Wang J."/>
            <person name="Lipzen A."/>
            <person name="Daum C."/>
            <person name="Barry K."/>
            <person name="Grigoriev I.V."/>
            <person name="Favel A."/>
            <person name="Rosso M.N."/>
            <person name="Martin F."/>
        </authorList>
    </citation>
    <scope>NUCLEOTIDE SEQUENCE [LARGE SCALE GENOMIC DNA]</scope>
    <source>
        <strain evidence="2 3">CIRM-BRFM 2984</strain>
    </source>
</reference>
<evidence type="ECO:0000313" key="3">
    <source>
        <dbReference type="Proteomes" id="UP001362999"/>
    </source>
</evidence>
<organism evidence="2 3">
    <name type="scientific">Favolaschia claudopus</name>
    <dbReference type="NCBI Taxonomy" id="2862362"/>
    <lineage>
        <taxon>Eukaryota</taxon>
        <taxon>Fungi</taxon>
        <taxon>Dikarya</taxon>
        <taxon>Basidiomycota</taxon>
        <taxon>Agaricomycotina</taxon>
        <taxon>Agaricomycetes</taxon>
        <taxon>Agaricomycetidae</taxon>
        <taxon>Agaricales</taxon>
        <taxon>Marasmiineae</taxon>
        <taxon>Mycenaceae</taxon>
        <taxon>Favolaschia</taxon>
    </lineage>
</organism>
<dbReference type="AlphaFoldDB" id="A0AAW0DQZ4"/>
<feature type="compositionally biased region" description="Pro residues" evidence="1">
    <location>
        <begin position="97"/>
        <end position="107"/>
    </location>
</feature>
<protein>
    <submittedName>
        <fullName evidence="2">Uncharacterized protein</fullName>
    </submittedName>
</protein>
<comment type="caution">
    <text evidence="2">The sequence shown here is derived from an EMBL/GenBank/DDBJ whole genome shotgun (WGS) entry which is preliminary data.</text>
</comment>
<name>A0AAW0DQZ4_9AGAR</name>
<feature type="compositionally biased region" description="Basic and acidic residues" evidence="1">
    <location>
        <begin position="140"/>
        <end position="156"/>
    </location>
</feature>
<accession>A0AAW0DQZ4</accession>
<dbReference type="EMBL" id="JAWWNJ010000006">
    <property type="protein sequence ID" value="KAK7054024.1"/>
    <property type="molecule type" value="Genomic_DNA"/>
</dbReference>
<feature type="region of interest" description="Disordered" evidence="1">
    <location>
        <begin position="82"/>
        <end position="167"/>
    </location>
</feature>
<evidence type="ECO:0000313" key="2">
    <source>
        <dbReference type="EMBL" id="KAK7054024.1"/>
    </source>
</evidence>
<keyword evidence="3" id="KW-1185">Reference proteome</keyword>
<sequence length="186" mass="21113">MGRKSKYTSEERSQRRAHAAWEYRQRNKAATNEKARLRMRAQRQKLLHAPSAVQLEYAVRAEKYRREYSECTLGATLGWRASLRNNGGREGTARPPLSLPAPPPHVPPDSKIHAKHGDDTVSSSTRPRRRLTFAAHRLHLRAEDSESDTESEHSEGGWEADNEAGKYGENYGTTVYIIGKQTVYLD</sequence>
<feature type="compositionally biased region" description="Basic and acidic residues" evidence="1">
    <location>
        <begin position="7"/>
        <end position="21"/>
    </location>
</feature>
<feature type="compositionally biased region" description="Basic residues" evidence="1">
    <location>
        <begin position="126"/>
        <end position="139"/>
    </location>
</feature>
<evidence type="ECO:0000256" key="1">
    <source>
        <dbReference type="SAM" id="MobiDB-lite"/>
    </source>
</evidence>
<gene>
    <name evidence="2" type="ORF">R3P38DRAFT_3171507</name>
</gene>
<feature type="compositionally biased region" description="Basic and acidic residues" evidence="1">
    <location>
        <begin position="108"/>
        <end position="119"/>
    </location>
</feature>
<feature type="region of interest" description="Disordered" evidence="1">
    <location>
        <begin position="1"/>
        <end position="21"/>
    </location>
</feature>
<proteinExistence type="predicted"/>
<dbReference type="Proteomes" id="UP001362999">
    <property type="component" value="Unassembled WGS sequence"/>
</dbReference>